<proteinExistence type="predicted"/>
<keyword evidence="1" id="KW-0560">Oxidoreductase</keyword>
<evidence type="ECO:0000313" key="5">
    <source>
        <dbReference type="Proteomes" id="UP001239215"/>
    </source>
</evidence>
<dbReference type="SUPFAM" id="SSF51905">
    <property type="entry name" value="FAD/NAD(P)-binding domain"/>
    <property type="match status" value="1"/>
</dbReference>
<dbReference type="InterPro" id="IPR050493">
    <property type="entry name" value="FAD-dep_Monooxygenase_BioMet"/>
</dbReference>
<name>A0AAJ1TZY3_9ACTN</name>
<keyword evidence="2" id="KW-0503">Monooxygenase</keyword>
<evidence type="ECO:0000256" key="2">
    <source>
        <dbReference type="ARBA" id="ARBA00023033"/>
    </source>
</evidence>
<dbReference type="InterPro" id="IPR002938">
    <property type="entry name" value="FAD-bd"/>
</dbReference>
<dbReference type="GO" id="GO:0004497">
    <property type="term" value="F:monooxygenase activity"/>
    <property type="evidence" value="ECO:0007669"/>
    <property type="project" value="UniProtKB-KW"/>
</dbReference>
<dbReference type="GO" id="GO:0071949">
    <property type="term" value="F:FAD binding"/>
    <property type="evidence" value="ECO:0007669"/>
    <property type="project" value="InterPro"/>
</dbReference>
<dbReference type="Proteomes" id="UP001239215">
    <property type="component" value="Unassembled WGS sequence"/>
</dbReference>
<dbReference type="Pfam" id="PF01494">
    <property type="entry name" value="FAD_binding_3"/>
    <property type="match status" value="1"/>
</dbReference>
<dbReference type="PANTHER" id="PTHR13789:SF309">
    <property type="entry name" value="PUTATIVE (AFU_ORTHOLOGUE AFUA_6G14510)-RELATED"/>
    <property type="match status" value="1"/>
</dbReference>
<feature type="domain" description="FAD-binding" evidence="3">
    <location>
        <begin position="17"/>
        <end position="313"/>
    </location>
</feature>
<organism evidence="4 5">
    <name type="scientific">Nocardioides zeae</name>
    <dbReference type="NCBI Taxonomy" id="1457234"/>
    <lineage>
        <taxon>Bacteria</taxon>
        <taxon>Bacillati</taxon>
        <taxon>Actinomycetota</taxon>
        <taxon>Actinomycetes</taxon>
        <taxon>Propionibacteriales</taxon>
        <taxon>Nocardioidaceae</taxon>
        <taxon>Nocardioides</taxon>
    </lineage>
</organism>
<dbReference type="RefSeq" id="WP_307201631.1">
    <property type="nucleotide sequence ID" value="NZ_JAUTAN010000001.1"/>
</dbReference>
<dbReference type="Gene3D" id="3.30.9.10">
    <property type="entry name" value="D-Amino Acid Oxidase, subunit A, domain 2"/>
    <property type="match status" value="1"/>
</dbReference>
<dbReference type="EMBL" id="JAUTAN010000001">
    <property type="protein sequence ID" value="MDQ1105436.1"/>
    <property type="molecule type" value="Genomic_DNA"/>
</dbReference>
<dbReference type="InterPro" id="IPR036188">
    <property type="entry name" value="FAD/NAD-bd_sf"/>
</dbReference>
<dbReference type="Gene3D" id="3.50.50.60">
    <property type="entry name" value="FAD/NAD(P)-binding domain"/>
    <property type="match status" value="1"/>
</dbReference>
<evidence type="ECO:0000313" key="4">
    <source>
        <dbReference type="EMBL" id="MDQ1105436.1"/>
    </source>
</evidence>
<accession>A0AAJ1TZY3</accession>
<evidence type="ECO:0000259" key="3">
    <source>
        <dbReference type="Pfam" id="PF01494"/>
    </source>
</evidence>
<evidence type="ECO:0000256" key="1">
    <source>
        <dbReference type="ARBA" id="ARBA00023002"/>
    </source>
</evidence>
<dbReference type="PRINTS" id="PR00420">
    <property type="entry name" value="RNGMNOXGNASE"/>
</dbReference>
<protein>
    <submittedName>
        <fullName evidence="4">2-polyprenyl-6-methoxyphenol hydroxylase-like FAD-dependent oxidoreductase</fullName>
    </submittedName>
</protein>
<gene>
    <name evidence="4" type="ORF">QE405_002720</name>
</gene>
<reference evidence="4" key="1">
    <citation type="submission" date="2023-07" db="EMBL/GenBank/DDBJ databases">
        <title>Functional and genomic diversity of the sorghum phyllosphere microbiome.</title>
        <authorList>
            <person name="Shade A."/>
        </authorList>
    </citation>
    <scope>NUCLEOTIDE SEQUENCE</scope>
    <source>
        <strain evidence="4">SORGH_AS_1067</strain>
    </source>
</reference>
<dbReference type="AlphaFoldDB" id="A0AAJ1TZY3"/>
<sequence length="391" mass="41491">MSATPSPAPPIGRHAEVVGGGIGGLTAAAALARRGWSVRLHERNEAVRALGSGIYLWSNGLAVLDELGVLDRATSDAHYGPSIQTRTGRGDLLVHVPVNGEGQVKVLTIMRERLISALLHAATSAGVEVVCDSTATGVTPSGRLTFADGSTSEADLVVIADGVGSRLRDSLGLLRRRRPLGQRCARVVVPRQPGLVPDADADSYIEWMSGRRFLLYTPSSKTDAYIALVCPRGDDAAIGDPVPIEEWTKTFPQARNLIEQLGPAPRWDEFEQVELTSWSAGKVAVLGDAAHAQPPYLGQGGGCAMMSALGLAVAVSGDEDLAGQLAAWEQTERPLISHTQRFSFRVGRLNDLPSFPRALLLRALGRSRAFAHARLRAANAVPTGTRAAVRS</sequence>
<comment type="caution">
    <text evidence="4">The sequence shown here is derived from an EMBL/GenBank/DDBJ whole genome shotgun (WGS) entry which is preliminary data.</text>
</comment>
<dbReference type="PANTHER" id="PTHR13789">
    <property type="entry name" value="MONOOXYGENASE"/>
    <property type="match status" value="1"/>
</dbReference>